<keyword evidence="3" id="KW-1185">Reference proteome</keyword>
<dbReference type="Proteomes" id="UP000034680">
    <property type="component" value="Unassembled WGS sequence"/>
</dbReference>
<feature type="signal peptide" evidence="1">
    <location>
        <begin position="1"/>
        <end position="18"/>
    </location>
</feature>
<evidence type="ECO:0000313" key="3">
    <source>
        <dbReference type="Proteomes" id="UP000034680"/>
    </source>
</evidence>
<evidence type="ECO:0000313" key="2">
    <source>
        <dbReference type="EMBL" id="KKY34885.1"/>
    </source>
</evidence>
<proteinExistence type="predicted"/>
<dbReference type="EMBL" id="LCUC01000180">
    <property type="protein sequence ID" value="KKY34885.1"/>
    <property type="molecule type" value="Genomic_DNA"/>
</dbReference>
<protein>
    <submittedName>
        <fullName evidence="2">Putative small secreted protein</fullName>
    </submittedName>
</protein>
<name>A0A0G2I4R6_9PEZI</name>
<accession>A0A0G2I4R6</accession>
<dbReference type="AlphaFoldDB" id="A0A0G2I4R6"/>
<comment type="caution">
    <text evidence="2">The sequence shown here is derived from an EMBL/GenBank/DDBJ whole genome shotgun (WGS) entry which is preliminary data.</text>
</comment>
<reference evidence="2 3" key="1">
    <citation type="submission" date="2015-05" db="EMBL/GenBank/DDBJ databases">
        <title>Distinctive expansion of gene families associated with plant cell wall degradation and secondary metabolism in the genomes of grapevine trunk pathogens.</title>
        <authorList>
            <person name="Lawrence D.P."/>
            <person name="Travadon R."/>
            <person name="Rolshausen P.E."/>
            <person name="Baumgartner K."/>
        </authorList>
    </citation>
    <scope>NUCLEOTIDE SEQUENCE [LARGE SCALE GENOMIC DNA]</scope>
    <source>
        <strain evidence="2">DA912</strain>
    </source>
</reference>
<keyword evidence="1" id="KW-0732">Signal</keyword>
<sequence>MQFSNVFLSALAAVGSMAAPTEPRAEAVSMMAQATTWTITSLTRAVNADNTVATWTFGINNGQTTTPCTEVVQGTNASTLSGGPVTCGPYTVTSGWSDQFGPGNEFTTFAVVDYNAQLIVFPSYTDKEVASGNAVTPDKSYTPAKLT</sequence>
<gene>
    <name evidence="2" type="ORF">UCDDA912_g05157</name>
</gene>
<feature type="chain" id="PRO_5002545527" evidence="1">
    <location>
        <begin position="19"/>
        <end position="147"/>
    </location>
</feature>
<reference evidence="2 3" key="2">
    <citation type="submission" date="2015-05" db="EMBL/GenBank/DDBJ databases">
        <authorList>
            <person name="Morales-Cruz A."/>
            <person name="Amrine K.C."/>
            <person name="Cantu D."/>
        </authorList>
    </citation>
    <scope>NUCLEOTIDE SEQUENCE [LARGE SCALE GENOMIC DNA]</scope>
    <source>
        <strain evidence="2">DA912</strain>
    </source>
</reference>
<organism evidence="2 3">
    <name type="scientific">Diaporthe ampelina</name>
    <dbReference type="NCBI Taxonomy" id="1214573"/>
    <lineage>
        <taxon>Eukaryota</taxon>
        <taxon>Fungi</taxon>
        <taxon>Dikarya</taxon>
        <taxon>Ascomycota</taxon>
        <taxon>Pezizomycotina</taxon>
        <taxon>Sordariomycetes</taxon>
        <taxon>Sordariomycetidae</taxon>
        <taxon>Diaporthales</taxon>
        <taxon>Diaporthaceae</taxon>
        <taxon>Diaporthe</taxon>
    </lineage>
</organism>
<evidence type="ECO:0000256" key="1">
    <source>
        <dbReference type="SAM" id="SignalP"/>
    </source>
</evidence>
<dbReference type="OrthoDB" id="5352317at2759"/>